<dbReference type="SMART" id="SM01163">
    <property type="entry name" value="DUF1785"/>
    <property type="match status" value="1"/>
</dbReference>
<dbReference type="CDD" id="cd04657">
    <property type="entry name" value="Piwi_ago-like"/>
    <property type="match status" value="1"/>
</dbReference>
<dbReference type="InterPro" id="IPR032474">
    <property type="entry name" value="Argonaute_N"/>
</dbReference>
<dbReference type="Pfam" id="PF08699">
    <property type="entry name" value="ArgoL1"/>
    <property type="match status" value="1"/>
</dbReference>
<dbReference type="InterPro" id="IPR032472">
    <property type="entry name" value="ArgoL2"/>
</dbReference>
<dbReference type="RefSeq" id="XP_049315111.1">
    <property type="nucleotide sequence ID" value="XM_049459154.1"/>
</dbReference>
<dbReference type="Gene3D" id="3.30.420.10">
    <property type="entry name" value="Ribonuclease H-like superfamily/Ribonuclease H"/>
    <property type="match status" value="1"/>
</dbReference>
<dbReference type="PANTHER" id="PTHR22891">
    <property type="entry name" value="EUKARYOTIC TRANSLATION INITIATION FACTOR 2C"/>
    <property type="match status" value="1"/>
</dbReference>
<dbReference type="PROSITE" id="PS50822">
    <property type="entry name" value="PIWI"/>
    <property type="match status" value="1"/>
</dbReference>
<feature type="compositionally biased region" description="Polar residues" evidence="1">
    <location>
        <begin position="102"/>
        <end position="111"/>
    </location>
</feature>
<organism evidence="4 5">
    <name type="scientific">Bactrocera dorsalis</name>
    <name type="common">Oriental fruit fly</name>
    <name type="synonym">Dacus dorsalis</name>
    <dbReference type="NCBI Taxonomy" id="27457"/>
    <lineage>
        <taxon>Eukaryota</taxon>
        <taxon>Metazoa</taxon>
        <taxon>Ecdysozoa</taxon>
        <taxon>Arthropoda</taxon>
        <taxon>Hexapoda</taxon>
        <taxon>Insecta</taxon>
        <taxon>Pterygota</taxon>
        <taxon>Neoptera</taxon>
        <taxon>Endopterygota</taxon>
        <taxon>Diptera</taxon>
        <taxon>Brachycera</taxon>
        <taxon>Muscomorpha</taxon>
        <taxon>Tephritoidea</taxon>
        <taxon>Tephritidae</taxon>
        <taxon>Bactrocera</taxon>
        <taxon>Bactrocera</taxon>
    </lineage>
</organism>
<dbReference type="CDD" id="cd02846">
    <property type="entry name" value="PAZ_argonaute_like"/>
    <property type="match status" value="1"/>
</dbReference>
<feature type="domain" description="Piwi" evidence="3">
    <location>
        <begin position="906"/>
        <end position="1202"/>
    </location>
</feature>
<accession>A0ABM3K0V4</accession>
<sequence>MGRKNKNKKSEAGGQPEQQPKENPQKQLESQQPGTSQPKQSAPPQEKNKKSEAGGQPEKQSKENPQHQLESQQPGTSQPKQSAPPQESGQKKNKQRHREGKNSQQQGAQQKESLKQEEPQHQPRPQQPPTQPQEQRPQQQQTQQLEQQSRPQQQQPQRQQARPQKQHSQPQQARPQHQQGPQQTWPQGQQGPQQTWPQGQQGPQQTWPHGQHGPQQTWPQGQQGPQQTWPQGQQGPQQTWHQGQQGPQQAWPQGQQGPQQTWHQGQQGPQQTWPQGQQGPQQTWHQGQQGPQQTWPQGQQGPQQTWPQQQQSRPQQERSQYQQGPQHQRGPQQQQSRPQQERSQYQKGQQGPQQHKTPQQHERSQYQQGPQQQKTPQKQPQPQPQHQQRPQQRPQQQQTQPQYQQSPQQTPTRQSSVSHSSSSTSLSSAPSQNSISPGTLGIKGEAEANYLTMDLSKMPNKAYHYDVTITPDRPKKFFRNAFTQFMNTYLPGHFAGFDGVKSCYLLEMLPKPVYEGDVSIADSASRQIQFKVSIKPTDNIEVDLGSLRTYRNDRIYDKPMRALQCLEVILANACQQKGLRVGRSFFTRPKQTLDLEGGYELYTGLYQAAILGDVPYLNVDISNKSFPMALNLIELLNVLRIDPGRSLEPRGLQSLSAHLRALKVIYSPPPSFGAAPRSYKVNEVSRESASSLSFKIDTGEKLTVQSYFASRGYKLKYPHLGCVVAGSSVKPNYLPIELCSIEPGQAIKKKDGKAQVQKMIKFAATSTDERKRKIMEKLQYFLHNNDILLQKFGIRIDNQFIKVPTRLLRAPSIEYRLGKLVDPRNGSWRNLEYLQTGVTLKKTGHKWAVIHNPSRFLRHGTLLDFSNMLFNEAKRMGINLDSEREIQETRDIVKTLEEYKRKDYDLVIVVIPNFGTSYADIKQKAELVCGLLTQCIKEQTLNRRVDNQLIGNLLLKINSKLNGSNHKISAKSHIVLDHAMFMGADVTHPSPDQRNIPSVVGVAASHDLNGASYNMQYRLQESAKEEIDDMQSISRHHLRVYFQKNNCYPNNIIYYRDGVSDGQFKKVNNFEVSAIRAVCKELRISPKITCIIVVKRHHTRFFPTKPTGDKWNNVLPGTVVDQKIVHPNETQFFMVSHQSIQGTAKPTRYNVLVDDAKFTMDELQMMTNNLCYMFPRCNRAVSYPAPAYLAHLVAARGRVYIDGPPLRRALRDEYNKRLINESFMQNTPMFFV</sequence>
<gene>
    <name evidence="5" type="primary">LOC105227373</name>
</gene>
<feature type="domain" description="PAZ" evidence="2">
    <location>
        <begin position="631"/>
        <end position="743"/>
    </location>
</feature>
<dbReference type="InterPro" id="IPR012337">
    <property type="entry name" value="RNaseH-like_sf"/>
</dbReference>
<dbReference type="InterPro" id="IPR003100">
    <property type="entry name" value="PAZ_dom"/>
</dbReference>
<dbReference type="Proteomes" id="UP001652620">
    <property type="component" value="Chromosome 5"/>
</dbReference>
<protein>
    <submittedName>
        <fullName evidence="5">Protein argonaute-2</fullName>
    </submittedName>
</protein>
<feature type="compositionally biased region" description="Polar residues" evidence="1">
    <location>
        <begin position="66"/>
        <end position="88"/>
    </location>
</feature>
<dbReference type="Gene3D" id="3.40.50.2300">
    <property type="match status" value="1"/>
</dbReference>
<dbReference type="Pfam" id="PF02170">
    <property type="entry name" value="PAZ"/>
    <property type="match status" value="1"/>
</dbReference>
<dbReference type="InterPro" id="IPR014811">
    <property type="entry name" value="ArgoL1"/>
</dbReference>
<evidence type="ECO:0000256" key="1">
    <source>
        <dbReference type="SAM" id="MobiDB-lite"/>
    </source>
</evidence>
<name>A0ABM3K0V4_BACDO</name>
<dbReference type="InterPro" id="IPR036397">
    <property type="entry name" value="RNaseH_sf"/>
</dbReference>
<dbReference type="InterPro" id="IPR036085">
    <property type="entry name" value="PAZ_dom_sf"/>
</dbReference>
<evidence type="ECO:0000313" key="4">
    <source>
        <dbReference type="Proteomes" id="UP001652620"/>
    </source>
</evidence>
<dbReference type="SMART" id="SM00950">
    <property type="entry name" value="Piwi"/>
    <property type="match status" value="1"/>
</dbReference>
<feature type="compositionally biased region" description="Low complexity" evidence="1">
    <location>
        <begin position="365"/>
        <end position="434"/>
    </location>
</feature>
<dbReference type="SUPFAM" id="SSF53098">
    <property type="entry name" value="Ribonuclease H-like"/>
    <property type="match status" value="1"/>
</dbReference>
<dbReference type="Pfam" id="PF02171">
    <property type="entry name" value="Piwi"/>
    <property type="match status" value="1"/>
</dbReference>
<dbReference type="InterPro" id="IPR045246">
    <property type="entry name" value="Piwi_ago-like"/>
</dbReference>
<feature type="region of interest" description="Disordered" evidence="1">
    <location>
        <begin position="1"/>
        <end position="440"/>
    </location>
</feature>
<dbReference type="GeneID" id="105227373"/>
<reference evidence="5" key="1">
    <citation type="submission" date="2025-08" db="UniProtKB">
        <authorList>
            <consortium name="RefSeq"/>
        </authorList>
    </citation>
    <scope>IDENTIFICATION</scope>
    <source>
        <tissue evidence="5">Adult</tissue>
    </source>
</reference>
<proteinExistence type="predicted"/>
<dbReference type="Pfam" id="PF16488">
    <property type="entry name" value="ArgoL2"/>
    <property type="match status" value="1"/>
</dbReference>
<dbReference type="InterPro" id="IPR003165">
    <property type="entry name" value="Piwi"/>
</dbReference>
<dbReference type="PROSITE" id="PS50821">
    <property type="entry name" value="PAZ"/>
    <property type="match status" value="1"/>
</dbReference>
<dbReference type="SUPFAM" id="SSF101690">
    <property type="entry name" value="PAZ domain"/>
    <property type="match status" value="1"/>
</dbReference>
<feature type="compositionally biased region" description="Low complexity" evidence="1">
    <location>
        <begin position="132"/>
        <end position="357"/>
    </location>
</feature>
<dbReference type="Pfam" id="PF16486">
    <property type="entry name" value="ArgoN"/>
    <property type="match status" value="1"/>
</dbReference>
<evidence type="ECO:0000313" key="5">
    <source>
        <dbReference type="RefSeq" id="XP_049315111.1"/>
    </source>
</evidence>
<feature type="compositionally biased region" description="Polar residues" evidence="1">
    <location>
        <begin position="28"/>
        <end position="43"/>
    </location>
</feature>
<dbReference type="Gene3D" id="2.170.260.10">
    <property type="entry name" value="paz domain"/>
    <property type="match status" value="1"/>
</dbReference>
<keyword evidence="4" id="KW-1185">Reference proteome</keyword>
<evidence type="ECO:0000259" key="2">
    <source>
        <dbReference type="PROSITE" id="PS50821"/>
    </source>
</evidence>
<feature type="compositionally biased region" description="Basic and acidic residues" evidence="1">
    <location>
        <begin position="112"/>
        <end position="121"/>
    </location>
</feature>
<evidence type="ECO:0000259" key="3">
    <source>
        <dbReference type="PROSITE" id="PS50822"/>
    </source>
</evidence>